<dbReference type="Proteomes" id="UP000264800">
    <property type="component" value="Unplaced"/>
</dbReference>
<dbReference type="GeneTree" id="ENSGT00940000159268"/>
<dbReference type="KEGG" id="kmr:108230100"/>
<dbReference type="GO" id="GO:0005882">
    <property type="term" value="C:intermediate filament"/>
    <property type="evidence" value="ECO:0007669"/>
    <property type="project" value="UniProtKB-KW"/>
</dbReference>
<dbReference type="GO" id="GO:0042383">
    <property type="term" value="C:sarcolemma"/>
    <property type="evidence" value="ECO:0007669"/>
    <property type="project" value="TreeGrafter"/>
</dbReference>
<feature type="coiled-coil region" evidence="4">
    <location>
        <begin position="8"/>
        <end position="146"/>
    </location>
</feature>
<dbReference type="GO" id="GO:0008307">
    <property type="term" value="F:structural constituent of muscle"/>
    <property type="evidence" value="ECO:0007669"/>
    <property type="project" value="InterPro"/>
</dbReference>
<evidence type="ECO:0000313" key="7">
    <source>
        <dbReference type="Ensembl" id="ENSKMAP00000020791.1"/>
    </source>
</evidence>
<dbReference type="GO" id="GO:0060053">
    <property type="term" value="C:neurofilament cytoskeleton"/>
    <property type="evidence" value="ECO:0007669"/>
    <property type="project" value="TreeGrafter"/>
</dbReference>
<feature type="region of interest" description="Disordered" evidence="5">
    <location>
        <begin position="678"/>
        <end position="697"/>
    </location>
</feature>
<evidence type="ECO:0000256" key="5">
    <source>
        <dbReference type="SAM" id="MobiDB-lite"/>
    </source>
</evidence>
<dbReference type="InterPro" id="IPR018039">
    <property type="entry name" value="IF_conserved"/>
</dbReference>
<dbReference type="Gene3D" id="1.20.5.1160">
    <property type="entry name" value="Vasodilator-stimulated phosphoprotein"/>
    <property type="match status" value="1"/>
</dbReference>
<name>A0A3Q3AW38_KRYMA</name>
<evidence type="ECO:0000259" key="6">
    <source>
        <dbReference type="SMART" id="SM01391"/>
    </source>
</evidence>
<dbReference type="InterPro" id="IPR039008">
    <property type="entry name" value="IF_rod_dom"/>
</dbReference>
<feature type="compositionally biased region" description="Basic and acidic residues" evidence="5">
    <location>
        <begin position="482"/>
        <end position="515"/>
    </location>
</feature>
<comment type="similarity">
    <text evidence="3">Belongs to the intermediate filament family.</text>
</comment>
<dbReference type="GO" id="GO:0045104">
    <property type="term" value="P:intermediate filament cytoskeleton organization"/>
    <property type="evidence" value="ECO:0007669"/>
    <property type="project" value="InterPro"/>
</dbReference>
<dbReference type="AlphaFoldDB" id="A0A3Q3AW38"/>
<organism evidence="7 8">
    <name type="scientific">Kryptolebias marmoratus</name>
    <name type="common">Mangrove killifish</name>
    <name type="synonym">Rivulus marmoratus</name>
    <dbReference type="NCBI Taxonomy" id="37003"/>
    <lineage>
        <taxon>Eukaryota</taxon>
        <taxon>Metazoa</taxon>
        <taxon>Chordata</taxon>
        <taxon>Craniata</taxon>
        <taxon>Vertebrata</taxon>
        <taxon>Euteleostomi</taxon>
        <taxon>Actinopterygii</taxon>
        <taxon>Neopterygii</taxon>
        <taxon>Teleostei</taxon>
        <taxon>Neoteleostei</taxon>
        <taxon>Acanthomorphata</taxon>
        <taxon>Ovalentaria</taxon>
        <taxon>Atherinomorphae</taxon>
        <taxon>Cyprinodontiformes</taxon>
        <taxon>Rivulidae</taxon>
        <taxon>Kryptolebias</taxon>
    </lineage>
</organism>
<feature type="region of interest" description="Disordered" evidence="5">
    <location>
        <begin position="938"/>
        <end position="994"/>
    </location>
</feature>
<dbReference type="Pfam" id="PF00038">
    <property type="entry name" value="Filament"/>
    <property type="match status" value="1"/>
</dbReference>
<evidence type="ECO:0000256" key="3">
    <source>
        <dbReference type="RuleBase" id="RU000685"/>
    </source>
</evidence>
<dbReference type="Gene3D" id="1.20.5.170">
    <property type="match status" value="1"/>
</dbReference>
<evidence type="ECO:0000256" key="4">
    <source>
        <dbReference type="SAM" id="Coils"/>
    </source>
</evidence>
<dbReference type="GO" id="GO:0043034">
    <property type="term" value="C:costamere"/>
    <property type="evidence" value="ECO:0007669"/>
    <property type="project" value="TreeGrafter"/>
</dbReference>
<keyword evidence="2 4" id="KW-0175">Coiled coil</keyword>
<dbReference type="GO" id="GO:0017166">
    <property type="term" value="F:vinculin binding"/>
    <property type="evidence" value="ECO:0007669"/>
    <property type="project" value="TreeGrafter"/>
</dbReference>
<dbReference type="PANTHER" id="PTHR47136">
    <property type="entry name" value="SYNEMIN"/>
    <property type="match status" value="1"/>
</dbReference>
<evidence type="ECO:0000256" key="1">
    <source>
        <dbReference type="ARBA" id="ARBA00022754"/>
    </source>
</evidence>
<accession>A0A3Q3AW38</accession>
<keyword evidence="8" id="KW-1185">Reference proteome</keyword>
<feature type="compositionally biased region" description="Basic and acidic residues" evidence="5">
    <location>
        <begin position="678"/>
        <end position="687"/>
    </location>
</feature>
<keyword evidence="1 3" id="KW-0403">Intermediate filament</keyword>
<dbReference type="Ensembl" id="ENSKMAT00000021065.1">
    <property type="protein sequence ID" value="ENSKMAP00000020791.1"/>
    <property type="gene ID" value="ENSKMAG00000015444.1"/>
</dbReference>
<dbReference type="GO" id="GO:0031443">
    <property type="term" value="P:fast-twitch skeletal muscle fiber contraction"/>
    <property type="evidence" value="ECO:0007669"/>
    <property type="project" value="TreeGrafter"/>
</dbReference>
<dbReference type="SUPFAM" id="SSF64593">
    <property type="entry name" value="Intermediate filament protein, coiled coil region"/>
    <property type="match status" value="2"/>
</dbReference>
<dbReference type="OrthoDB" id="9949055at2759"/>
<feature type="compositionally biased region" description="Polar residues" evidence="5">
    <location>
        <begin position="688"/>
        <end position="697"/>
    </location>
</feature>
<feature type="compositionally biased region" description="Basic and acidic residues" evidence="5">
    <location>
        <begin position="953"/>
        <end position="963"/>
    </location>
</feature>
<evidence type="ECO:0000256" key="2">
    <source>
        <dbReference type="ARBA" id="ARBA00023054"/>
    </source>
</evidence>
<dbReference type="GO" id="GO:0019215">
    <property type="term" value="F:intermediate filament binding"/>
    <property type="evidence" value="ECO:0007669"/>
    <property type="project" value="TreeGrafter"/>
</dbReference>
<feature type="coiled-coil region" evidence="4">
    <location>
        <begin position="197"/>
        <end position="238"/>
    </location>
</feature>
<proteinExistence type="inferred from homology"/>
<dbReference type="GO" id="GO:0005200">
    <property type="term" value="F:structural constituent of cytoskeleton"/>
    <property type="evidence" value="ECO:0007669"/>
    <property type="project" value="InterPro"/>
</dbReference>
<evidence type="ECO:0000313" key="8">
    <source>
        <dbReference type="Proteomes" id="UP000264800"/>
    </source>
</evidence>
<feature type="compositionally biased region" description="Polar residues" evidence="5">
    <location>
        <begin position="964"/>
        <end position="980"/>
    </location>
</feature>
<dbReference type="PANTHER" id="PTHR47136:SF1">
    <property type="entry name" value="SYNEMIN"/>
    <property type="match status" value="1"/>
</dbReference>
<dbReference type="SMART" id="SM01391">
    <property type="entry name" value="Filament"/>
    <property type="match status" value="1"/>
</dbReference>
<dbReference type="CTD" id="23336"/>
<dbReference type="InterPro" id="IPR030634">
    <property type="entry name" value="SYNM"/>
</dbReference>
<reference evidence="7" key="1">
    <citation type="submission" date="2025-08" db="UniProtKB">
        <authorList>
            <consortium name="Ensembl"/>
        </authorList>
    </citation>
    <scope>IDENTIFICATION</scope>
</reference>
<feature type="region of interest" description="Disordered" evidence="5">
    <location>
        <begin position="410"/>
        <end position="515"/>
    </location>
</feature>
<reference evidence="7" key="2">
    <citation type="submission" date="2025-09" db="UniProtKB">
        <authorList>
            <consortium name="Ensembl"/>
        </authorList>
    </citation>
    <scope>IDENTIFICATION</scope>
</reference>
<sequence>MLPFKRTFESEKQQLHELNSRLARYLSRTKQLEQENAHLLAEVNKLRGVGRTPEWEQKCKAEMRDLRRMVGQLSQEKSQAEVEREKLWRQLQTVQCACSEQTEVCRDIDGELQGCERELQQARRVNGELQQRLLRLQDEYECLEGAHRQEVARLRQQVESRAAPVLTQTHRGPAVVVSAEDVQEYARGLSDGWIETFEAYQQKVEGMERAIRADQARLGDLQREKMLYATQLDKLRAEAEKQGQVQMCLEEQLMTMQEQFRVDLGEHQMVIEQLEYERNVLVGAMEEKMREHQNLLQVKMDLGMEVAAYRALLESERADLQDAHRRVNQHQRERITDVKMPAQTYTPRTSTLTTRRHTDIRYTTPANLKRSPVPTSGFVSPPRVIPISAAERARHQSPASRRDMISFNKARGAAPAPATTATKDKQLGPSHDQMSQEVQKTVAEEHVLKLKQVPPESKIGTTAESKSARVVLPPKLSLSTKTETESKKHVSGEEERGSDRDESKDKERAESSIGSTEKKILDSVSVEEIIEKVIKPAGLEAKVCSSGDSKISYHVEKMEQSDGTTKTQIVLESKVEEELDVSEDSALEELLNQGVKKVSLEDIEDTATGSMIKNLLSSLQGAENLENKSVNVEIIEEPIESHSDEEMVTDGKKGYTLNEPSTYFQIEEIENVYHVPQEEKSKTDEMKSSQGATNQFSGGSVQVQEVFRESESPQFSQDQEFREYFVSTPDENLSESEDGGGIMSYGHYGIVDDLSDERYYQDESLPQRRVIVEESDEYKSGKHSFAKESFPECIIEEEVRVSPLVQESVLEFLREDSLEPKEQLKGALETLQSSVSGPLKDELAFLTQLSSESAQNVEVRKVEQSSNNGTMTIVAEVNVSQSLEDSGLLEEGDSFSEEQIMKALRASNLDFEKAFQGGAGAGYSVRVSEEEEVAHVESFEGFGSTDDSTSQTTEKHIKLEPSEKSFTFQTEGQGSRTEASSEPELQPHVLGSPVKISSEKRVATVYLEGPLD</sequence>
<feature type="domain" description="IF rod" evidence="6">
    <location>
        <begin position="10"/>
        <end position="319"/>
    </location>
</feature>
<dbReference type="PROSITE" id="PS00226">
    <property type="entry name" value="IF_ROD_1"/>
    <property type="match status" value="1"/>
</dbReference>
<protein>
    <submittedName>
        <fullName evidence="7">Synemin, intermediate filament protein</fullName>
    </submittedName>
</protein>
<dbReference type="RefSeq" id="XP_017261503.1">
    <property type="nucleotide sequence ID" value="XM_017406014.3"/>
</dbReference>
<dbReference type="GeneID" id="108230100"/>
<dbReference type="STRING" id="37003.ENSKMAP00000020791"/>